<evidence type="ECO:0000313" key="7">
    <source>
        <dbReference type="EMBL" id="MDU0342870.1"/>
    </source>
</evidence>
<feature type="chain" id="PRO_5047061603" evidence="6">
    <location>
        <begin position="33"/>
        <end position="355"/>
    </location>
</feature>
<organism evidence="7 8">
    <name type="scientific">Bosea rubneri</name>
    <dbReference type="NCBI Taxonomy" id="3075434"/>
    <lineage>
        <taxon>Bacteria</taxon>
        <taxon>Pseudomonadati</taxon>
        <taxon>Pseudomonadota</taxon>
        <taxon>Alphaproteobacteria</taxon>
        <taxon>Hyphomicrobiales</taxon>
        <taxon>Boseaceae</taxon>
        <taxon>Bosea</taxon>
    </lineage>
</organism>
<dbReference type="PANTHER" id="PTHR30006:SF3">
    <property type="entry name" value="THIAMINE-BINDING PERIPLASMIC PROTEIN"/>
    <property type="match status" value="1"/>
</dbReference>
<evidence type="ECO:0000313" key="8">
    <source>
        <dbReference type="Proteomes" id="UP001254257"/>
    </source>
</evidence>
<accession>A0ABU3SEQ5</accession>
<dbReference type="Gene3D" id="3.40.190.10">
    <property type="entry name" value="Periplasmic binding protein-like II"/>
    <property type="match status" value="2"/>
</dbReference>
<keyword evidence="5" id="KW-0574">Periplasm</keyword>
<dbReference type="RefSeq" id="WP_316020623.1">
    <property type="nucleotide sequence ID" value="NZ_JAWDID010000051.1"/>
</dbReference>
<reference evidence="7 8" key="1">
    <citation type="submission" date="2023-09" db="EMBL/GenBank/DDBJ databases">
        <title>Whole genome shotgun sequencing (WGS) of Bosea sp. ZW T0_25, isolated from stored onions (Allium cepa).</title>
        <authorList>
            <person name="Stoll D.A."/>
            <person name="Huch M."/>
        </authorList>
    </citation>
    <scope>NUCLEOTIDE SEQUENCE [LARGE SCALE GENOMIC DNA]</scope>
    <source>
        <strain evidence="7 8">ZW T0_25</strain>
    </source>
</reference>
<dbReference type="InterPro" id="IPR006311">
    <property type="entry name" value="TAT_signal"/>
</dbReference>
<name>A0ABU3SEQ5_9HYPH</name>
<keyword evidence="8" id="KW-1185">Reference proteome</keyword>
<evidence type="ECO:0000256" key="1">
    <source>
        <dbReference type="ARBA" id="ARBA00004418"/>
    </source>
</evidence>
<comment type="similarity">
    <text evidence="2">Belongs to the bacterial solute-binding protein 1 family.</text>
</comment>
<dbReference type="EMBL" id="JAWDID010000051">
    <property type="protein sequence ID" value="MDU0342870.1"/>
    <property type="molecule type" value="Genomic_DNA"/>
</dbReference>
<keyword evidence="4 6" id="KW-0732">Signal</keyword>
<dbReference type="SUPFAM" id="SSF53850">
    <property type="entry name" value="Periplasmic binding protein-like II"/>
    <property type="match status" value="1"/>
</dbReference>
<evidence type="ECO:0000256" key="5">
    <source>
        <dbReference type="ARBA" id="ARBA00022764"/>
    </source>
</evidence>
<gene>
    <name evidence="7" type="ORF">RKE40_23485</name>
</gene>
<proteinExistence type="inferred from homology"/>
<dbReference type="InterPro" id="IPR006059">
    <property type="entry name" value="SBP"/>
</dbReference>
<evidence type="ECO:0000256" key="6">
    <source>
        <dbReference type="SAM" id="SignalP"/>
    </source>
</evidence>
<comment type="subcellular location">
    <subcellularLocation>
        <location evidence="1">Periplasm</location>
    </subcellularLocation>
</comment>
<dbReference type="Proteomes" id="UP001254257">
    <property type="component" value="Unassembled WGS sequence"/>
</dbReference>
<dbReference type="PROSITE" id="PS51318">
    <property type="entry name" value="TAT"/>
    <property type="match status" value="1"/>
</dbReference>
<sequence length="355" mass="39385">MSDTRKSAISRRTLLIGAGAVAAPSIWTSAHAQTKRLIVRTPGGPTAEAMKKAYYEPFQAATGIEIVPATSNNEPVSQIKAIVESKSKTWDMAASLSRASIRQLLKDGDFLMKHGLDNEAVVKEIPAGFRNEYAIGHGVYATPLTYRKDKFKEPPKNWKDFFDVKAFPGRRAMRKNPVETLEIALFADGVAPKDIYPLDLDCAFKSLDRIKPHVAHWWTSPVQAIQLITNGEVDMVPVWSNFPTAAAEQGAPLSLAWENNIWGTDMFTILKGTENFETCRQFILFCLQGERQAGVGRQVAIAPTNPNAFKFITPERATVLATNPAYQATGIEINDEFWAANRDAIADRFNKWLLS</sequence>
<protein>
    <submittedName>
        <fullName evidence="7">Extracellular solute-binding protein</fullName>
    </submittedName>
</protein>
<evidence type="ECO:0000256" key="4">
    <source>
        <dbReference type="ARBA" id="ARBA00022729"/>
    </source>
</evidence>
<comment type="caution">
    <text evidence="7">The sequence shown here is derived from an EMBL/GenBank/DDBJ whole genome shotgun (WGS) entry which is preliminary data.</text>
</comment>
<keyword evidence="3" id="KW-0813">Transport</keyword>
<feature type="signal peptide" evidence="6">
    <location>
        <begin position="1"/>
        <end position="32"/>
    </location>
</feature>
<dbReference type="Pfam" id="PF13416">
    <property type="entry name" value="SBP_bac_8"/>
    <property type="match status" value="1"/>
</dbReference>
<dbReference type="CDD" id="cd13589">
    <property type="entry name" value="PBP2_polyamine_RpCGA009"/>
    <property type="match status" value="1"/>
</dbReference>
<evidence type="ECO:0000256" key="3">
    <source>
        <dbReference type="ARBA" id="ARBA00022448"/>
    </source>
</evidence>
<dbReference type="PANTHER" id="PTHR30006">
    <property type="entry name" value="THIAMINE-BINDING PERIPLASMIC PROTEIN-RELATED"/>
    <property type="match status" value="1"/>
</dbReference>
<evidence type="ECO:0000256" key="2">
    <source>
        <dbReference type="ARBA" id="ARBA00008520"/>
    </source>
</evidence>